<evidence type="ECO:0000313" key="3">
    <source>
        <dbReference type="EMBL" id="SKC09956.1"/>
    </source>
</evidence>
<keyword evidence="1" id="KW-0472">Membrane</keyword>
<keyword evidence="1" id="KW-1133">Transmembrane helix</keyword>
<accession>A0A0Q3PR07</accession>
<dbReference type="EMBL" id="FUYX01000014">
    <property type="protein sequence ID" value="SKC09956.1"/>
    <property type="molecule type" value="Genomic_DNA"/>
</dbReference>
<reference evidence="3 5" key="2">
    <citation type="submission" date="2017-02" db="EMBL/GenBank/DDBJ databases">
        <authorList>
            <person name="Peterson S.W."/>
        </authorList>
    </citation>
    <scope>NUCLEOTIDE SEQUENCE [LARGE SCALE GENOMIC DNA]</scope>
    <source>
        <strain evidence="3 5">DSM 9653</strain>
    </source>
</reference>
<evidence type="ECO:0008006" key="6">
    <source>
        <dbReference type="Google" id="ProtNLM"/>
    </source>
</evidence>
<evidence type="ECO:0000256" key="1">
    <source>
        <dbReference type="SAM" id="Phobius"/>
    </source>
</evidence>
<proteinExistence type="predicted"/>
<organism evidence="2 4">
    <name type="scientific">Bosea thiooxidans</name>
    <dbReference type="NCBI Taxonomy" id="53254"/>
    <lineage>
        <taxon>Bacteria</taxon>
        <taxon>Pseudomonadati</taxon>
        <taxon>Pseudomonadota</taxon>
        <taxon>Alphaproteobacteria</taxon>
        <taxon>Hyphomicrobiales</taxon>
        <taxon>Boseaceae</taxon>
        <taxon>Bosea</taxon>
    </lineage>
</organism>
<protein>
    <recommendedName>
        <fullName evidence="6">GlsB/YeaQ/YmgE family stress response membrane protein</fullName>
    </recommendedName>
</protein>
<evidence type="ECO:0000313" key="5">
    <source>
        <dbReference type="Proteomes" id="UP000190130"/>
    </source>
</evidence>
<evidence type="ECO:0000313" key="2">
    <source>
        <dbReference type="EMBL" id="KQK32270.1"/>
    </source>
</evidence>
<dbReference type="AlphaFoldDB" id="A0A0Q3PR07"/>
<gene>
    <name evidence="2" type="ORF">ARD30_00365</name>
    <name evidence="3" type="ORF">SAMN05660750_04218</name>
</gene>
<keyword evidence="1" id="KW-0812">Transmembrane</keyword>
<keyword evidence="4" id="KW-1185">Reference proteome</keyword>
<feature type="transmembrane region" description="Helical" evidence="1">
    <location>
        <begin position="78"/>
        <end position="98"/>
    </location>
</feature>
<feature type="transmembrane region" description="Helical" evidence="1">
    <location>
        <begin position="12"/>
        <end position="36"/>
    </location>
</feature>
<dbReference type="EMBL" id="LMAR01000001">
    <property type="protein sequence ID" value="KQK32270.1"/>
    <property type="molecule type" value="Genomic_DNA"/>
</dbReference>
<dbReference type="Proteomes" id="UP000051562">
    <property type="component" value="Unassembled WGS sequence"/>
</dbReference>
<evidence type="ECO:0000313" key="4">
    <source>
        <dbReference type="Proteomes" id="UP000051562"/>
    </source>
</evidence>
<reference evidence="2 4" key="1">
    <citation type="submission" date="2015-10" db="EMBL/GenBank/DDBJ databases">
        <title>Draft genome of Bosea thiooxidans.</title>
        <authorList>
            <person name="Wang X."/>
        </authorList>
    </citation>
    <scope>NUCLEOTIDE SEQUENCE [LARGE SCALE GENOMIC DNA]</scope>
    <source>
        <strain evidence="2 4">CGMCC 9174</strain>
    </source>
</reference>
<dbReference type="RefSeq" id="WP_055726215.1">
    <property type="nucleotide sequence ID" value="NZ_FUYX01000014.1"/>
</dbReference>
<name>A0A0Q3PR07_9HYPH</name>
<sequence length="100" mass="10509">MRSLLMMVGVPDLPFFSLILVVAMIVLAVLMFGWIADLLLGDGGFGTLLNAGLLLVGGFLGAFLWHRYGIPTKLDPSVLRAAIAAGSGLVLLVVAAVFRP</sequence>
<dbReference type="Proteomes" id="UP000190130">
    <property type="component" value="Unassembled WGS sequence"/>
</dbReference>
<feature type="transmembrane region" description="Helical" evidence="1">
    <location>
        <begin position="48"/>
        <end position="66"/>
    </location>
</feature>